<keyword evidence="2" id="KW-0677">Repeat</keyword>
<dbReference type="OrthoDB" id="676979at2759"/>
<evidence type="ECO:0000313" key="4">
    <source>
        <dbReference type="EMBL" id="CAG9760073.1"/>
    </source>
</evidence>
<keyword evidence="3" id="KW-0732">Signal</keyword>
<dbReference type="Pfam" id="PF13855">
    <property type="entry name" value="LRR_8"/>
    <property type="match status" value="2"/>
</dbReference>
<evidence type="ECO:0000313" key="5">
    <source>
        <dbReference type="Proteomes" id="UP001152799"/>
    </source>
</evidence>
<proteinExistence type="predicted"/>
<evidence type="ECO:0000256" key="3">
    <source>
        <dbReference type="SAM" id="SignalP"/>
    </source>
</evidence>
<keyword evidence="1" id="KW-0433">Leucine-rich repeat</keyword>
<gene>
    <name evidence="4" type="ORF">CEUTPL_LOCUS809</name>
</gene>
<evidence type="ECO:0000256" key="1">
    <source>
        <dbReference type="ARBA" id="ARBA00022614"/>
    </source>
</evidence>
<dbReference type="PANTHER" id="PTHR24366:SF96">
    <property type="entry name" value="LEUCINE RICH REPEAT CONTAINING 53"/>
    <property type="match status" value="1"/>
</dbReference>
<dbReference type="PANTHER" id="PTHR24366">
    <property type="entry name" value="IG(IMMUNOGLOBULIN) AND LRR(LEUCINE RICH REPEAT) DOMAINS"/>
    <property type="match status" value="1"/>
</dbReference>
<dbReference type="SUPFAM" id="SSF52058">
    <property type="entry name" value="L domain-like"/>
    <property type="match status" value="1"/>
</dbReference>
<reference evidence="4" key="1">
    <citation type="submission" date="2022-01" db="EMBL/GenBank/DDBJ databases">
        <authorList>
            <person name="King R."/>
        </authorList>
    </citation>
    <scope>NUCLEOTIDE SEQUENCE</scope>
</reference>
<protein>
    <submittedName>
        <fullName evidence="4">Uncharacterized protein</fullName>
    </submittedName>
</protein>
<organism evidence="4 5">
    <name type="scientific">Ceutorhynchus assimilis</name>
    <name type="common">cabbage seed weevil</name>
    <dbReference type="NCBI Taxonomy" id="467358"/>
    <lineage>
        <taxon>Eukaryota</taxon>
        <taxon>Metazoa</taxon>
        <taxon>Ecdysozoa</taxon>
        <taxon>Arthropoda</taxon>
        <taxon>Hexapoda</taxon>
        <taxon>Insecta</taxon>
        <taxon>Pterygota</taxon>
        <taxon>Neoptera</taxon>
        <taxon>Endopterygota</taxon>
        <taxon>Coleoptera</taxon>
        <taxon>Polyphaga</taxon>
        <taxon>Cucujiformia</taxon>
        <taxon>Curculionidae</taxon>
        <taxon>Ceutorhynchinae</taxon>
        <taxon>Ceutorhynchus</taxon>
    </lineage>
</organism>
<dbReference type="AlphaFoldDB" id="A0A9N9MDG2"/>
<feature type="signal peptide" evidence="3">
    <location>
        <begin position="1"/>
        <end position="21"/>
    </location>
</feature>
<dbReference type="Gene3D" id="3.80.10.10">
    <property type="entry name" value="Ribonuclease Inhibitor"/>
    <property type="match status" value="2"/>
</dbReference>
<dbReference type="InterPro" id="IPR032675">
    <property type="entry name" value="LRR_dom_sf"/>
</dbReference>
<sequence length="347" mass="40864">MFKSCLIIALWLFACLTLTNCAYDIITNYNSSNQYVLCYHFESGSSRICKTFDNFTAVREFMLTSHVKVEIHEQVFPKIYKFYFARLKHTKELVIWNCGLHDIEPGAFYGSLSVLKIDFQRNKLEIIKEGVFNDLLITHLNLAFNRIQTIEPEALSYMQNIEEINLLSNRISRYNWKWFNKTPLLKSLYFQNNTIKEVPERAFRHLIDKRHAVNIFFSFNEIRFIHPLAFDDMDSTTVGKLYLDHNLLETWNEALSMHINELKISFNNIKCIDGDLRGSIKNNSLRNFIENPYNCQCLKEIKSIGDCRREISDWFLDKYLQCRKNGKAGQDDKKDILNPNIKIFSSP</sequence>
<evidence type="ECO:0000256" key="2">
    <source>
        <dbReference type="ARBA" id="ARBA00022737"/>
    </source>
</evidence>
<dbReference type="Proteomes" id="UP001152799">
    <property type="component" value="Chromosome 1"/>
</dbReference>
<keyword evidence="5" id="KW-1185">Reference proteome</keyword>
<name>A0A9N9MDG2_9CUCU</name>
<accession>A0A9N9MDG2</accession>
<feature type="chain" id="PRO_5040412116" evidence="3">
    <location>
        <begin position="22"/>
        <end position="347"/>
    </location>
</feature>
<dbReference type="EMBL" id="OU892277">
    <property type="protein sequence ID" value="CAG9760073.1"/>
    <property type="molecule type" value="Genomic_DNA"/>
</dbReference>
<dbReference type="InterPro" id="IPR001611">
    <property type="entry name" value="Leu-rich_rpt"/>
</dbReference>
<dbReference type="PROSITE" id="PS51257">
    <property type="entry name" value="PROKAR_LIPOPROTEIN"/>
    <property type="match status" value="1"/>
</dbReference>